<dbReference type="EMBL" id="ML770434">
    <property type="protein sequence ID" value="KAE9383506.1"/>
    <property type="molecule type" value="Genomic_DNA"/>
</dbReference>
<accession>A0A6A4GD99</accession>
<gene>
    <name evidence="1" type="ORF">BT96DRAFT_951270</name>
</gene>
<dbReference type="Proteomes" id="UP000799118">
    <property type="component" value="Unassembled WGS sequence"/>
</dbReference>
<sequence>MYSGSVGFGLGSQPLAEYKLVLHRGQLCFSQDATPVADNGFAVCPCEVAVQTRWVAEVSGRAVLLKDSLVYSKDVIVIINRPESTKKKQLATCWSEEQFNAQLEVNNTACTRMKMHKRFSLTARATVCFQRVHHRLNKSGRRWKSAIFPGEKLAIFLLLAAWKGYGIEGRTSRLKINGDEIGTDVEEE</sequence>
<organism evidence="1 2">
    <name type="scientific">Gymnopus androsaceus JB14</name>
    <dbReference type="NCBI Taxonomy" id="1447944"/>
    <lineage>
        <taxon>Eukaryota</taxon>
        <taxon>Fungi</taxon>
        <taxon>Dikarya</taxon>
        <taxon>Basidiomycota</taxon>
        <taxon>Agaricomycotina</taxon>
        <taxon>Agaricomycetes</taxon>
        <taxon>Agaricomycetidae</taxon>
        <taxon>Agaricales</taxon>
        <taxon>Marasmiineae</taxon>
        <taxon>Omphalotaceae</taxon>
        <taxon>Gymnopus</taxon>
    </lineage>
</organism>
<evidence type="ECO:0000313" key="1">
    <source>
        <dbReference type="EMBL" id="KAE9383506.1"/>
    </source>
</evidence>
<name>A0A6A4GD99_9AGAR</name>
<keyword evidence="2" id="KW-1185">Reference proteome</keyword>
<proteinExistence type="predicted"/>
<evidence type="ECO:0000313" key="2">
    <source>
        <dbReference type="Proteomes" id="UP000799118"/>
    </source>
</evidence>
<reference evidence="1" key="1">
    <citation type="journal article" date="2019" name="Environ. Microbiol.">
        <title>Fungal ecological strategies reflected in gene transcription - a case study of two litter decomposers.</title>
        <authorList>
            <person name="Barbi F."/>
            <person name="Kohler A."/>
            <person name="Barry K."/>
            <person name="Baskaran P."/>
            <person name="Daum C."/>
            <person name="Fauchery L."/>
            <person name="Ihrmark K."/>
            <person name="Kuo A."/>
            <person name="LaButti K."/>
            <person name="Lipzen A."/>
            <person name="Morin E."/>
            <person name="Grigoriev I.V."/>
            <person name="Henrissat B."/>
            <person name="Lindahl B."/>
            <person name="Martin F."/>
        </authorList>
    </citation>
    <scope>NUCLEOTIDE SEQUENCE</scope>
    <source>
        <strain evidence="1">JB14</strain>
    </source>
</reference>
<dbReference type="AlphaFoldDB" id="A0A6A4GD99"/>
<protein>
    <submittedName>
        <fullName evidence="1">Uncharacterized protein</fullName>
    </submittedName>
</protein>